<gene>
    <name evidence="1" type="ORF">SAMN05444158_0342</name>
</gene>
<proteinExistence type="predicted"/>
<name>A0A1H1MTA2_9BRAD</name>
<accession>A0A1H1MTA2</accession>
<evidence type="ECO:0000313" key="1">
    <source>
        <dbReference type="EMBL" id="SDR89635.1"/>
    </source>
</evidence>
<dbReference type="EMBL" id="LT629750">
    <property type="protein sequence ID" value="SDR89635.1"/>
    <property type="molecule type" value="Genomic_DNA"/>
</dbReference>
<sequence length="44" mass="4908">MLIGIAVLAFVTIFTGGFASGFAVRARQSRLRRVRAHWSKSLRC</sequence>
<dbReference type="AlphaFoldDB" id="A0A1H1MTA2"/>
<organism evidence="1 2">
    <name type="scientific">Bradyrhizobium canariense</name>
    <dbReference type="NCBI Taxonomy" id="255045"/>
    <lineage>
        <taxon>Bacteria</taxon>
        <taxon>Pseudomonadati</taxon>
        <taxon>Pseudomonadota</taxon>
        <taxon>Alphaproteobacteria</taxon>
        <taxon>Hyphomicrobiales</taxon>
        <taxon>Nitrobacteraceae</taxon>
        <taxon>Bradyrhizobium</taxon>
    </lineage>
</organism>
<keyword evidence="2" id="KW-1185">Reference proteome</keyword>
<dbReference type="Proteomes" id="UP000243904">
    <property type="component" value="Chromosome I"/>
</dbReference>
<evidence type="ECO:0000313" key="2">
    <source>
        <dbReference type="Proteomes" id="UP000243904"/>
    </source>
</evidence>
<reference evidence="2" key="1">
    <citation type="submission" date="2016-10" db="EMBL/GenBank/DDBJ databases">
        <authorList>
            <person name="Varghese N."/>
            <person name="Submissions S."/>
        </authorList>
    </citation>
    <scope>NUCLEOTIDE SEQUENCE [LARGE SCALE GENOMIC DNA]</scope>
    <source>
        <strain evidence="2">GAS369</strain>
    </source>
</reference>
<protein>
    <submittedName>
        <fullName evidence="1">Uncharacterized protein</fullName>
    </submittedName>
</protein>